<evidence type="ECO:0000256" key="4">
    <source>
        <dbReference type="ARBA" id="ARBA00022989"/>
    </source>
</evidence>
<protein>
    <submittedName>
        <fullName evidence="12">Septation ring formation regulator EzrA</fullName>
    </submittedName>
</protein>
<sequence length="828" mass="93714">MKRKLFLLCLAGMLLYTNPAYATPFPDKKEEVVQDADNYLKKEEKANFAKSMQNLPGSYKVVVVESTAPEAESPDMYAQKLFDNYNLADDAMMVVLDYNTEQLGMYAGPALQAKGASMEMLHEKMTSYYEPFRNQKQYLNGIQTLIGEVNRELSRISDKQAAAPAGATDAKAQEQTEEKDGLGGIPWWIYAIGAVFAALSIGLVYAMIRRRSIFKLVDDVEDWKDELIEKINVIEVEKPLRRSSGMTEVRYHHLADKKENLLRIRIPDVEMMILDAEEACDRFRFSLALGMLDEARETLNQIEDELNELKEDTSKVAITKQENKVVIPEIGKQVEQMERRLSDLRLEYGLSFHELKASLDEVETMRSLVKTARAAGDDIAAYDTTIKAQQLLERVGQTMEQLPTLVHRVKKAMPEEFKQLEDGISQATRDGFDLKQDALDKALLQAKQLLSSAKSALEEGNLEMVLTHSKAFDVLLDATYQGIEEGVMAKHEAAAASASAQVLEQPLADEWSESEEEAAGREHAPVTDKEREVSDAEVAAIIEQAAQVWNQASKDEHAPVIHKPEPKEFVHEAPKAAVYDQEQADETFAEAAPIATATRDQLSEAERAVLLQALKKPANSEKATSVHAPPTKPSRDVEEETEYELVIPKTQAEPQPVYEEEVQEQAYLLIETEDDALDELERISSTLVRVRQQIKRSYLPGIPDHLKYMFEEVVQTLGRIKMIMEQYRYDLEEVAILVQDAHELVVETERMAEQIISTCQLAEGAIQYTNRYRRQNRHVNELLTKAEQSFRQLAFAEAYQLAEEARLVIEGAPAEEDNRWLLRRKKKG</sequence>
<dbReference type="GO" id="GO:0005886">
    <property type="term" value="C:plasma membrane"/>
    <property type="evidence" value="ECO:0007669"/>
    <property type="project" value="UniProtKB-SubCell"/>
</dbReference>
<comment type="caution">
    <text evidence="12">The sequence shown here is derived from an EMBL/GenBank/DDBJ whole genome shotgun (WGS) entry which is preliminary data.</text>
</comment>
<keyword evidence="8" id="KW-0131">Cell cycle</keyword>
<evidence type="ECO:0000256" key="2">
    <source>
        <dbReference type="ARBA" id="ARBA00022618"/>
    </source>
</evidence>
<feature type="region of interest" description="Disordered" evidence="10">
    <location>
        <begin position="508"/>
        <end position="531"/>
    </location>
</feature>
<feature type="chain" id="PRO_5023053674" evidence="11">
    <location>
        <begin position="23"/>
        <end position="828"/>
    </location>
</feature>
<evidence type="ECO:0000256" key="9">
    <source>
        <dbReference type="SAM" id="Coils"/>
    </source>
</evidence>
<evidence type="ECO:0000313" key="12">
    <source>
        <dbReference type="EMBL" id="GEB32971.1"/>
    </source>
</evidence>
<dbReference type="EMBL" id="BJMH01000010">
    <property type="protein sequence ID" value="GEB32971.1"/>
    <property type="molecule type" value="Genomic_DNA"/>
</dbReference>
<name>A0A4Y3PRK4_BREPA</name>
<evidence type="ECO:0000256" key="7">
    <source>
        <dbReference type="ARBA" id="ARBA00023210"/>
    </source>
</evidence>
<dbReference type="GO" id="GO:0005940">
    <property type="term" value="C:septin ring"/>
    <property type="evidence" value="ECO:0007669"/>
    <property type="project" value="InterPro"/>
</dbReference>
<evidence type="ECO:0000256" key="1">
    <source>
        <dbReference type="ARBA" id="ARBA00004162"/>
    </source>
</evidence>
<keyword evidence="3" id="KW-0812">Transmembrane</keyword>
<dbReference type="InterPro" id="IPR010379">
    <property type="entry name" value="EzrA"/>
</dbReference>
<keyword evidence="6" id="KW-0472">Membrane</keyword>
<keyword evidence="7" id="KW-0717">Septation</keyword>
<keyword evidence="5 9" id="KW-0175">Coiled coil</keyword>
<dbReference type="RefSeq" id="WP_122964026.1">
    <property type="nucleotide sequence ID" value="NZ_BJMH01000010.1"/>
</dbReference>
<feature type="signal peptide" evidence="11">
    <location>
        <begin position="1"/>
        <end position="22"/>
    </location>
</feature>
<comment type="subcellular location">
    <subcellularLocation>
        <location evidence="1">Cell membrane</location>
        <topology evidence="1">Single-pass membrane protein</topology>
    </subcellularLocation>
</comment>
<dbReference type="Proteomes" id="UP000316882">
    <property type="component" value="Unassembled WGS sequence"/>
</dbReference>
<evidence type="ECO:0000313" key="13">
    <source>
        <dbReference type="Proteomes" id="UP000316882"/>
    </source>
</evidence>
<evidence type="ECO:0000256" key="11">
    <source>
        <dbReference type="SAM" id="SignalP"/>
    </source>
</evidence>
<keyword evidence="2" id="KW-0132">Cell division</keyword>
<organism evidence="12 13">
    <name type="scientific">Brevibacillus parabrevis</name>
    <dbReference type="NCBI Taxonomy" id="54914"/>
    <lineage>
        <taxon>Bacteria</taxon>
        <taxon>Bacillati</taxon>
        <taxon>Bacillota</taxon>
        <taxon>Bacilli</taxon>
        <taxon>Bacillales</taxon>
        <taxon>Paenibacillaceae</taxon>
        <taxon>Brevibacillus</taxon>
    </lineage>
</organism>
<dbReference type="GO" id="GO:0000921">
    <property type="term" value="P:septin ring assembly"/>
    <property type="evidence" value="ECO:0007669"/>
    <property type="project" value="InterPro"/>
</dbReference>
<accession>A0A4Y3PRK4</accession>
<evidence type="ECO:0000256" key="5">
    <source>
        <dbReference type="ARBA" id="ARBA00023054"/>
    </source>
</evidence>
<proteinExistence type="predicted"/>
<evidence type="ECO:0000256" key="10">
    <source>
        <dbReference type="SAM" id="MobiDB-lite"/>
    </source>
</evidence>
<keyword evidence="11" id="KW-0732">Signal</keyword>
<evidence type="ECO:0000256" key="3">
    <source>
        <dbReference type="ARBA" id="ARBA00022692"/>
    </source>
</evidence>
<keyword evidence="4" id="KW-1133">Transmembrane helix</keyword>
<dbReference type="AlphaFoldDB" id="A0A4Y3PRK4"/>
<feature type="compositionally biased region" description="Basic and acidic residues" evidence="10">
    <location>
        <begin position="518"/>
        <end position="531"/>
    </location>
</feature>
<feature type="region of interest" description="Disordered" evidence="10">
    <location>
        <begin position="614"/>
        <end position="638"/>
    </location>
</feature>
<feature type="coiled-coil region" evidence="9">
    <location>
        <begin position="292"/>
        <end position="347"/>
    </location>
</feature>
<dbReference type="GO" id="GO:0000917">
    <property type="term" value="P:division septum assembly"/>
    <property type="evidence" value="ECO:0007669"/>
    <property type="project" value="UniProtKB-KW"/>
</dbReference>
<reference evidence="12 13" key="1">
    <citation type="submission" date="2019-06" db="EMBL/GenBank/DDBJ databases">
        <title>Whole genome shotgun sequence of Brevibacillus parabrevis NBRC 12334.</title>
        <authorList>
            <person name="Hosoyama A."/>
            <person name="Uohara A."/>
            <person name="Ohji S."/>
            <person name="Ichikawa N."/>
        </authorList>
    </citation>
    <scope>NUCLEOTIDE SEQUENCE [LARGE SCALE GENOMIC DNA]</scope>
    <source>
        <strain evidence="12 13">NBRC 12334</strain>
    </source>
</reference>
<evidence type="ECO:0000256" key="6">
    <source>
        <dbReference type="ARBA" id="ARBA00023136"/>
    </source>
</evidence>
<keyword evidence="13" id="KW-1185">Reference proteome</keyword>
<evidence type="ECO:0000256" key="8">
    <source>
        <dbReference type="ARBA" id="ARBA00023306"/>
    </source>
</evidence>
<dbReference type="Pfam" id="PF06160">
    <property type="entry name" value="EzrA"/>
    <property type="match status" value="2"/>
</dbReference>
<dbReference type="Gene3D" id="3.10.310.50">
    <property type="match status" value="1"/>
</dbReference>
<dbReference type="STRING" id="54914.AV540_11380"/>
<gene>
    <name evidence="12" type="primary">ezrA</name>
    <name evidence="12" type="ORF">BPA01_25510</name>
</gene>